<accession>A0A484L6U6</accession>
<keyword evidence="8" id="KW-1185">Reference proteome</keyword>
<evidence type="ECO:0000313" key="7">
    <source>
        <dbReference type="EMBL" id="VFQ72072.1"/>
    </source>
</evidence>
<name>A0A484L6U6_9ASTE</name>
<dbReference type="PROSITE" id="PS50303">
    <property type="entry name" value="PUM_HD"/>
    <property type="match status" value="1"/>
</dbReference>
<dbReference type="SUPFAM" id="SSF48371">
    <property type="entry name" value="ARM repeat"/>
    <property type="match status" value="1"/>
</dbReference>
<evidence type="ECO:0000259" key="6">
    <source>
        <dbReference type="PROSITE" id="PS50303"/>
    </source>
</evidence>
<dbReference type="Gene3D" id="1.25.10.10">
    <property type="entry name" value="Leucine-rich Repeat Variant"/>
    <property type="match status" value="2"/>
</dbReference>
<gene>
    <name evidence="7" type="ORF">CCAM_LOCUS13848</name>
</gene>
<dbReference type="OrthoDB" id="668540at2759"/>
<organism evidence="7 8">
    <name type="scientific">Cuscuta campestris</name>
    <dbReference type="NCBI Taxonomy" id="132261"/>
    <lineage>
        <taxon>Eukaryota</taxon>
        <taxon>Viridiplantae</taxon>
        <taxon>Streptophyta</taxon>
        <taxon>Embryophyta</taxon>
        <taxon>Tracheophyta</taxon>
        <taxon>Spermatophyta</taxon>
        <taxon>Magnoliopsida</taxon>
        <taxon>eudicotyledons</taxon>
        <taxon>Gunneridae</taxon>
        <taxon>Pentapetalae</taxon>
        <taxon>asterids</taxon>
        <taxon>lamiids</taxon>
        <taxon>Solanales</taxon>
        <taxon>Convolvulaceae</taxon>
        <taxon>Cuscuteae</taxon>
        <taxon>Cuscuta</taxon>
        <taxon>Cuscuta subgen. Grammica</taxon>
        <taxon>Cuscuta sect. Cleistogrammica</taxon>
    </lineage>
</organism>
<dbReference type="InterPro" id="IPR001313">
    <property type="entry name" value="Pumilio_RNA-bd_rpt"/>
</dbReference>
<feature type="repeat" description="Pumilio" evidence="4">
    <location>
        <begin position="429"/>
        <end position="466"/>
    </location>
</feature>
<keyword evidence="3" id="KW-0694">RNA-binding</keyword>
<dbReference type="AlphaFoldDB" id="A0A484L6U6"/>
<dbReference type="Pfam" id="PF00806">
    <property type="entry name" value="PUF"/>
    <property type="match status" value="8"/>
</dbReference>
<feature type="repeat" description="Pumilio" evidence="4">
    <location>
        <begin position="357"/>
        <end position="392"/>
    </location>
</feature>
<feature type="repeat" description="Pumilio" evidence="4">
    <location>
        <begin position="233"/>
        <end position="269"/>
    </location>
</feature>
<dbReference type="PANTHER" id="PTHR12537">
    <property type="entry name" value="RNA BINDING PROTEIN PUMILIO-RELATED"/>
    <property type="match status" value="1"/>
</dbReference>
<evidence type="ECO:0000256" key="3">
    <source>
        <dbReference type="ARBA" id="ARBA00022884"/>
    </source>
</evidence>
<feature type="domain" description="PUM-HD" evidence="6">
    <location>
        <begin position="168"/>
        <end position="492"/>
    </location>
</feature>
<evidence type="ECO:0000256" key="2">
    <source>
        <dbReference type="ARBA" id="ARBA00022845"/>
    </source>
</evidence>
<dbReference type="EMBL" id="OOIL02001115">
    <property type="protein sequence ID" value="VFQ72072.1"/>
    <property type="molecule type" value="Genomic_DNA"/>
</dbReference>
<dbReference type="InterPro" id="IPR011989">
    <property type="entry name" value="ARM-like"/>
</dbReference>
<feature type="region of interest" description="Disordered" evidence="5">
    <location>
        <begin position="153"/>
        <end position="184"/>
    </location>
</feature>
<dbReference type="Proteomes" id="UP000595140">
    <property type="component" value="Unassembled WGS sequence"/>
</dbReference>
<protein>
    <recommendedName>
        <fullName evidence="6">PUM-HD domain-containing protein</fullName>
    </recommendedName>
</protein>
<evidence type="ECO:0000313" key="8">
    <source>
        <dbReference type="Proteomes" id="UP000595140"/>
    </source>
</evidence>
<dbReference type="GO" id="GO:0003729">
    <property type="term" value="F:mRNA binding"/>
    <property type="evidence" value="ECO:0007669"/>
    <property type="project" value="TreeGrafter"/>
</dbReference>
<feature type="repeat" description="Pumilio" evidence="4">
    <location>
        <begin position="393"/>
        <end position="428"/>
    </location>
</feature>
<dbReference type="PROSITE" id="PS50302">
    <property type="entry name" value="PUM"/>
    <property type="match status" value="4"/>
</dbReference>
<dbReference type="GO" id="GO:0006417">
    <property type="term" value="P:regulation of translation"/>
    <property type="evidence" value="ECO:0007669"/>
    <property type="project" value="UniProtKB-KW"/>
</dbReference>
<dbReference type="GO" id="GO:0005737">
    <property type="term" value="C:cytoplasm"/>
    <property type="evidence" value="ECO:0007669"/>
    <property type="project" value="TreeGrafter"/>
</dbReference>
<dbReference type="InterPro" id="IPR033133">
    <property type="entry name" value="PUM-HD"/>
</dbReference>
<evidence type="ECO:0000256" key="4">
    <source>
        <dbReference type="PROSITE-ProRule" id="PRU00317"/>
    </source>
</evidence>
<feature type="compositionally biased region" description="Low complexity" evidence="5">
    <location>
        <begin position="156"/>
        <end position="167"/>
    </location>
</feature>
<reference evidence="7 8" key="1">
    <citation type="submission" date="2018-04" db="EMBL/GenBank/DDBJ databases">
        <authorList>
            <person name="Vogel A."/>
        </authorList>
    </citation>
    <scope>NUCLEOTIDE SEQUENCE [LARGE SCALE GENOMIC DNA]</scope>
</reference>
<dbReference type="InterPro" id="IPR016024">
    <property type="entry name" value="ARM-type_fold"/>
</dbReference>
<keyword evidence="2" id="KW-0810">Translation regulation</keyword>
<dbReference type="PANTHER" id="PTHR12537:SF129">
    <property type="entry name" value="PUMILIO HOMOLOG 15-LIKE"/>
    <property type="match status" value="1"/>
</dbReference>
<dbReference type="SMART" id="SM00025">
    <property type="entry name" value="Pumilio"/>
    <property type="match status" value="7"/>
</dbReference>
<evidence type="ECO:0000256" key="5">
    <source>
        <dbReference type="SAM" id="MobiDB-lite"/>
    </source>
</evidence>
<sequence>MEGERQRHHNNNDLERWRFRDSGGRFLSSDHNNNILFPKGFPAAAAGNYIRPPPSSFSHLNSNQFILPYDNKPMFSTPSYLEDWGDDKFHINPNNLRASNDALFQVNPPYLARDPGFSLNPTLRSVYSDDLETMFNRMSLLSSGNLRKGFGLAGGNPNTNNNNNNNNRSTRFVGNTSSSGGGGGRGERCYKFTSVEEVRGKIVAATKEQQSCRVLQQKLGEGRPEDVEMIFSEVKDHVCELMVDQSGNYLVQKLFQACNAQQMTQLLLEVVKDGCQLLAICLDMHGTRAMQTMLRHLTTADQRGLVVGALRHVTVTLTKSVNGHHVIQHCIKFFSNDEKKHCVENADVQSRERLVAEIIVNSLVLSEHPYGNYVVQNIVGLKNPKCTGEIVNQLAGSFVGLSMDKYGSNVVEKCLKESEERQANRIIQEIIYSPHFLMVLQDPFGNYVVQSALSISKGGLLHEMVDIINMHYTSLQSHPHGKRVLAKTRGNKLRL</sequence>
<keyword evidence="1" id="KW-0677">Repeat</keyword>
<proteinExistence type="predicted"/>
<evidence type="ECO:0000256" key="1">
    <source>
        <dbReference type="ARBA" id="ARBA00022737"/>
    </source>
</evidence>